<name>A0A0F5YMQ0_9CYAN</name>
<dbReference type="InterPro" id="IPR055170">
    <property type="entry name" value="GFO_IDH_MocA-like_dom"/>
</dbReference>
<dbReference type="RefSeq" id="WP_046277076.1">
    <property type="nucleotide sequence ID" value="NZ_LATL02000303.1"/>
</dbReference>
<feature type="domain" description="GFO/IDH/MocA-like oxidoreductase" evidence="2">
    <location>
        <begin position="128"/>
        <end position="263"/>
    </location>
</feature>
<dbReference type="Pfam" id="PF01408">
    <property type="entry name" value="GFO_IDH_MocA"/>
    <property type="match status" value="1"/>
</dbReference>
<dbReference type="Proteomes" id="UP000033607">
    <property type="component" value="Unassembled WGS sequence"/>
</dbReference>
<evidence type="ECO:0000313" key="4">
    <source>
        <dbReference type="Proteomes" id="UP000033607"/>
    </source>
</evidence>
<dbReference type="InterPro" id="IPR051317">
    <property type="entry name" value="Gfo/Idh/MocA_oxidoreduct"/>
</dbReference>
<organism evidence="3 4">
    <name type="scientific">Limnoraphis robusta CS-951</name>
    <dbReference type="NCBI Taxonomy" id="1637645"/>
    <lineage>
        <taxon>Bacteria</taxon>
        <taxon>Bacillati</taxon>
        <taxon>Cyanobacteriota</taxon>
        <taxon>Cyanophyceae</taxon>
        <taxon>Oscillatoriophycideae</taxon>
        <taxon>Oscillatoriales</taxon>
        <taxon>Sirenicapillariaceae</taxon>
        <taxon>Limnoraphis</taxon>
    </lineage>
</organism>
<dbReference type="AlphaFoldDB" id="A0A0F5YMQ0"/>
<sequence>MQIAIIGCGFVADFYLKTLPNYPELKLVGVMDKNSERASHFYSYHGVPYYNSLEELLEDRKVELVVNLTNPRSHFSVSKACLEAGKHVYSEKPLAMDLAEAEELVALAEEKGLYISSAPCTFLGETAQTMWKALQEKIVGEVRLVYAEMDDGMVHQMRYHDWKSESGIPWPYKDEFEVGCTLEHAGYCLTWLVAFFGPVQSVTAFSSCLIKDKQTDVVLDPPNTPDFSVACIQFASGVVARLTCSIVAPVDHSIKIIGDRGILSTDDCWNFRSPVNFQRRITIRRKTFVNPWKKKYPLVKIKNGQIKHKTKHGMDFCRGVAELANAIEEKRPCRLYAQFSLHVNEVVLAIQNALEKSCTYQVTSSFDQSEIQNCWSQRK</sequence>
<accession>A0A0F5YMQ0</accession>
<dbReference type="PANTHER" id="PTHR43708">
    <property type="entry name" value="CONSERVED EXPRESSED OXIDOREDUCTASE (EUROFUNG)"/>
    <property type="match status" value="1"/>
</dbReference>
<dbReference type="Pfam" id="PF22725">
    <property type="entry name" value="GFO_IDH_MocA_C3"/>
    <property type="match status" value="1"/>
</dbReference>
<dbReference type="PANTHER" id="PTHR43708:SF8">
    <property type="entry name" value="OXIDOREDUCTASE"/>
    <property type="match status" value="1"/>
</dbReference>
<proteinExistence type="predicted"/>
<dbReference type="GO" id="GO:0000166">
    <property type="term" value="F:nucleotide binding"/>
    <property type="evidence" value="ECO:0007669"/>
    <property type="project" value="InterPro"/>
</dbReference>
<dbReference type="InterPro" id="IPR036291">
    <property type="entry name" value="NAD(P)-bd_dom_sf"/>
</dbReference>
<dbReference type="SUPFAM" id="SSF51735">
    <property type="entry name" value="NAD(P)-binding Rossmann-fold domains"/>
    <property type="match status" value="1"/>
</dbReference>
<dbReference type="Gene3D" id="3.30.360.10">
    <property type="entry name" value="Dihydrodipicolinate Reductase, domain 2"/>
    <property type="match status" value="1"/>
</dbReference>
<reference evidence="3 4" key="1">
    <citation type="submission" date="2015-06" db="EMBL/GenBank/DDBJ databases">
        <title>Draft genome assembly of filamentous brackish cyanobacterium Limnoraphis robusta strain CS-951.</title>
        <authorList>
            <person name="Willis A."/>
            <person name="Parks M."/>
            <person name="Burford M.A."/>
        </authorList>
    </citation>
    <scope>NUCLEOTIDE SEQUENCE [LARGE SCALE GENOMIC DNA]</scope>
    <source>
        <strain evidence="3 4">CS-951</strain>
    </source>
</reference>
<feature type="domain" description="Gfo/Idh/MocA-like oxidoreductase N-terminal" evidence="1">
    <location>
        <begin position="2"/>
        <end position="115"/>
    </location>
</feature>
<evidence type="ECO:0000259" key="1">
    <source>
        <dbReference type="Pfam" id="PF01408"/>
    </source>
</evidence>
<dbReference type="SUPFAM" id="SSF55347">
    <property type="entry name" value="Glyceraldehyde-3-phosphate dehydrogenase-like, C-terminal domain"/>
    <property type="match status" value="1"/>
</dbReference>
<dbReference type="InterPro" id="IPR000683">
    <property type="entry name" value="Gfo/Idh/MocA-like_OxRdtase_N"/>
</dbReference>
<dbReference type="OrthoDB" id="9815825at2"/>
<dbReference type="EMBL" id="LATL02000303">
    <property type="protein sequence ID" value="KKD39470.1"/>
    <property type="molecule type" value="Genomic_DNA"/>
</dbReference>
<dbReference type="Gene3D" id="3.40.50.720">
    <property type="entry name" value="NAD(P)-binding Rossmann-like Domain"/>
    <property type="match status" value="1"/>
</dbReference>
<evidence type="ECO:0000259" key="2">
    <source>
        <dbReference type="Pfam" id="PF22725"/>
    </source>
</evidence>
<protein>
    <submittedName>
        <fullName evidence="3">Oxidoreductase</fullName>
    </submittedName>
</protein>
<evidence type="ECO:0000313" key="3">
    <source>
        <dbReference type="EMBL" id="KKD39470.1"/>
    </source>
</evidence>
<dbReference type="PATRIC" id="fig|1637645.4.peg.5956"/>
<comment type="caution">
    <text evidence="3">The sequence shown here is derived from an EMBL/GenBank/DDBJ whole genome shotgun (WGS) entry which is preliminary data.</text>
</comment>
<gene>
    <name evidence="3" type="ORF">WN50_03290</name>
</gene>